<sequence>MIPKEEERESPVFGSISALSFFALSDEEGLGAIRVPVTLD</sequence>
<organism evidence="1 2">
    <name type="scientific">Lactococcus lactis subsp. lactis</name>
    <name type="common">Streptococcus lactis</name>
    <dbReference type="NCBI Taxonomy" id="1360"/>
    <lineage>
        <taxon>Bacteria</taxon>
        <taxon>Bacillati</taxon>
        <taxon>Bacillota</taxon>
        <taxon>Bacilli</taxon>
        <taxon>Lactobacillales</taxon>
        <taxon>Streptococcaceae</taxon>
        <taxon>Lactococcus</taxon>
    </lineage>
</organism>
<evidence type="ECO:0000313" key="1">
    <source>
        <dbReference type="EMBL" id="KSU19378.1"/>
    </source>
</evidence>
<name>A0A0V8E0L9_LACLL</name>
<accession>A0A0V8E0L9</accession>
<evidence type="ECO:0000313" key="2">
    <source>
        <dbReference type="Proteomes" id="UP000053719"/>
    </source>
</evidence>
<gene>
    <name evidence="1" type="ORF">M20_2060</name>
</gene>
<proteinExistence type="predicted"/>
<comment type="caution">
    <text evidence="1">The sequence shown here is derived from an EMBL/GenBank/DDBJ whole genome shotgun (WGS) entry which is preliminary data.</text>
</comment>
<dbReference type="EMBL" id="LKLU01000111">
    <property type="protein sequence ID" value="KSU19378.1"/>
    <property type="molecule type" value="Genomic_DNA"/>
</dbReference>
<reference evidence="2" key="1">
    <citation type="submission" date="2015-10" db="EMBL/GenBank/DDBJ databases">
        <title>Draft Genome Sequences of 11 Lactococcus lactis subspecies cremoris strains.</title>
        <authorList>
            <person name="Wels M."/>
            <person name="Backus L."/>
            <person name="Boekhorst J."/>
            <person name="Dijkstra A."/>
            <person name="Beerthuizen M."/>
            <person name="Kelly W."/>
            <person name="Siezen R."/>
            <person name="Bachmann H."/>
            <person name="Van Hijum S."/>
        </authorList>
    </citation>
    <scope>NUCLEOTIDE SEQUENCE [LARGE SCALE GENOMIC DNA]</scope>
    <source>
        <strain evidence="2">M20</strain>
    </source>
</reference>
<dbReference type="AlphaFoldDB" id="A0A0V8E0L9"/>
<protein>
    <submittedName>
        <fullName evidence="1">Uncharacterized protein</fullName>
    </submittedName>
</protein>
<dbReference type="Proteomes" id="UP000053719">
    <property type="component" value="Unassembled WGS sequence"/>
</dbReference>